<dbReference type="AlphaFoldDB" id="A0AAW2B8C2"/>
<comment type="caution">
    <text evidence="2">The sequence shown here is derived from an EMBL/GenBank/DDBJ whole genome shotgun (WGS) entry which is preliminary data.</text>
</comment>
<dbReference type="Proteomes" id="UP001479290">
    <property type="component" value="Unassembled WGS sequence"/>
</dbReference>
<evidence type="ECO:0000313" key="3">
    <source>
        <dbReference type="Proteomes" id="UP001479290"/>
    </source>
</evidence>
<feature type="region of interest" description="Disordered" evidence="1">
    <location>
        <begin position="1"/>
        <end position="30"/>
    </location>
</feature>
<dbReference type="InterPro" id="IPR037668">
    <property type="entry name" value="SPMIP3"/>
</dbReference>
<dbReference type="EMBL" id="JAWDJR010000001">
    <property type="protein sequence ID" value="KAK9981542.1"/>
    <property type="molecule type" value="Genomic_DNA"/>
</dbReference>
<name>A0AAW2B8C2_CULAL</name>
<evidence type="ECO:0000256" key="1">
    <source>
        <dbReference type="SAM" id="MobiDB-lite"/>
    </source>
</evidence>
<accession>A0AAW2B8C2</accession>
<proteinExistence type="predicted"/>
<dbReference type="Pfam" id="PF17670">
    <property type="entry name" value="DUF5530"/>
    <property type="match status" value="1"/>
</dbReference>
<evidence type="ECO:0000313" key="2">
    <source>
        <dbReference type="EMBL" id="KAK9981542.1"/>
    </source>
</evidence>
<reference evidence="2 3" key="1">
    <citation type="submission" date="2024-05" db="EMBL/GenBank/DDBJ databases">
        <title>A high-quality chromosomal-level genome assembly of Topmouth culter (Culter alburnus).</title>
        <authorList>
            <person name="Zhao H."/>
        </authorList>
    </citation>
    <scope>NUCLEOTIDE SEQUENCE [LARGE SCALE GENOMIC DNA]</scope>
    <source>
        <strain evidence="2">CATC2023</strain>
        <tissue evidence="2">Muscle</tissue>
    </source>
</reference>
<protein>
    <submittedName>
        <fullName evidence="2">Uncharacterized protein</fullName>
    </submittedName>
</protein>
<gene>
    <name evidence="2" type="ORF">ABG768_001069</name>
</gene>
<feature type="compositionally biased region" description="Basic and acidic residues" evidence="1">
    <location>
        <begin position="9"/>
        <end position="21"/>
    </location>
</feature>
<sequence length="126" mass="14170">MAGSGVALRLHEFKESQDTKHQPTHVARRQGRDVLGLYPGQIARVHTVSSHLHRSTPKTPDLLHNESSVEQHYQRRNFELLSLQASLLSGHSGQHTPSQLSIGSDVQKFTLSSHPAPLEEQWDIKR</sequence>
<organism evidence="2 3">
    <name type="scientific">Culter alburnus</name>
    <name type="common">Topmouth culter</name>
    <dbReference type="NCBI Taxonomy" id="194366"/>
    <lineage>
        <taxon>Eukaryota</taxon>
        <taxon>Metazoa</taxon>
        <taxon>Chordata</taxon>
        <taxon>Craniata</taxon>
        <taxon>Vertebrata</taxon>
        <taxon>Euteleostomi</taxon>
        <taxon>Actinopterygii</taxon>
        <taxon>Neopterygii</taxon>
        <taxon>Teleostei</taxon>
        <taxon>Ostariophysi</taxon>
        <taxon>Cypriniformes</taxon>
        <taxon>Xenocyprididae</taxon>
        <taxon>Xenocypridinae</taxon>
        <taxon>Culter</taxon>
    </lineage>
</organism>
<keyword evidence="3" id="KW-1185">Reference proteome</keyword>
<feature type="region of interest" description="Disordered" evidence="1">
    <location>
        <begin position="48"/>
        <end position="69"/>
    </location>
</feature>